<gene>
    <name evidence="5" type="ORF">HPDFL43_05785</name>
</gene>
<dbReference type="HOGENOM" id="CLU_023850_4_1_5"/>
<dbReference type="PANTHER" id="PTHR34413">
    <property type="entry name" value="PROPHAGE TAIL FIBER ASSEMBLY PROTEIN HOMOLOG TFAE-RELATED-RELATED"/>
    <property type="match status" value="1"/>
</dbReference>
<evidence type="ECO:0000313" key="5">
    <source>
        <dbReference type="EMBL" id="EDQ33940.1"/>
    </source>
</evidence>
<dbReference type="Pfam" id="PF20454">
    <property type="entry name" value="GpA_nuclease"/>
    <property type="match status" value="1"/>
</dbReference>
<evidence type="ECO:0000259" key="4">
    <source>
        <dbReference type="Pfam" id="PF20454"/>
    </source>
</evidence>
<reference evidence="5 6" key="2">
    <citation type="submission" date="2012-06" db="EMBL/GenBank/DDBJ databases">
        <authorList>
            <person name="Fiebig A."/>
        </authorList>
    </citation>
    <scope>NUCLEOTIDE SEQUENCE [LARGE SCALE GENOMIC DNA]</scope>
    <source>
        <strain evidence="5 6">DFL-43</strain>
    </source>
</reference>
<dbReference type="InterPro" id="IPR046454">
    <property type="entry name" value="GpA_endonuclease"/>
</dbReference>
<dbReference type="OrthoDB" id="5181253at2"/>
<comment type="caution">
    <text evidence="5">The sequence shown here is derived from an EMBL/GenBank/DDBJ whole genome shotgun (WGS) entry which is preliminary data.</text>
</comment>
<dbReference type="Gene3D" id="3.40.50.300">
    <property type="entry name" value="P-loop containing nucleotide triphosphate hydrolases"/>
    <property type="match status" value="1"/>
</dbReference>
<keyword evidence="2" id="KW-0732">Signal</keyword>
<dbReference type="InterPro" id="IPR027417">
    <property type="entry name" value="P-loop_NTPase"/>
</dbReference>
<evidence type="ECO:0000313" key="6">
    <source>
        <dbReference type="Proteomes" id="UP000004291"/>
    </source>
</evidence>
<dbReference type="eggNOG" id="COG5525">
    <property type="taxonomic scope" value="Bacteria"/>
</dbReference>
<dbReference type="RefSeq" id="WP_007196946.1">
    <property type="nucleotide sequence ID" value="NZ_CM002917.1"/>
</dbReference>
<dbReference type="InterPro" id="IPR046453">
    <property type="entry name" value="GpA_ATPase"/>
</dbReference>
<keyword evidence="6" id="KW-1185">Reference proteome</keyword>
<evidence type="ECO:0000256" key="1">
    <source>
        <dbReference type="SAM" id="MobiDB-lite"/>
    </source>
</evidence>
<feature type="domain" description="Terminase large subunit GpA endonuclease" evidence="4">
    <location>
        <begin position="304"/>
        <end position="598"/>
    </location>
</feature>
<dbReference type="AlphaFoldDB" id="A9D4R2"/>
<dbReference type="GO" id="GO:0004519">
    <property type="term" value="F:endonuclease activity"/>
    <property type="evidence" value="ECO:0007669"/>
    <property type="project" value="InterPro"/>
</dbReference>
<reference evidence="5 6" key="1">
    <citation type="submission" date="2007-10" db="EMBL/GenBank/DDBJ databases">
        <authorList>
            <person name="Wagner-Dobler I."/>
            <person name="Ferriera S."/>
            <person name="Johnson J."/>
            <person name="Kravitz S."/>
            <person name="Beeson K."/>
            <person name="Sutton G."/>
            <person name="Rogers Y.-H."/>
            <person name="Friedman R."/>
            <person name="Frazier M."/>
            <person name="Venter J.C."/>
        </authorList>
    </citation>
    <scope>NUCLEOTIDE SEQUENCE [LARGE SCALE GENOMIC DNA]</scope>
    <source>
        <strain evidence="5 6">DFL-43</strain>
    </source>
</reference>
<name>A9D4R2_HOEPD</name>
<sequence>MKIMLSRSPLAIVASTLAALITPPPLMTPSALAAQIMIVADGPRAGELWDPSQTPYIVEPLDLMVAGSGVNEIAVRKSAQTGFTTMLLAAAAYIIDRDPCRVMIVQPTSGALADFNKDKLTPTLEQSPVLAAKIRSQTSRSGDASTVTSKRFQGGSITLAIANSAADLRSKTVKIALCDEIDEYPDDLDGQGDPMSMIEARQESFLMSGEWLRAYVSTPTIKSVSRIDAQWERSDKRYWHMPCPGCGEMFKYEFDRKYFRFKAEWPHEAHYATPCCGSIIEDADKVSVMKRGRWIATDPRPGAIRGYHFDALSSPFVPFDKIASRFIGAEGDPMKMKAFYNLTLGLAYEMKGDAPDHVRLMERREKDLKRGHIPARGLILTGAADVQMNGIWYEIVAWASNRENWTVDAGYIEGSTDDPHGGAFARLEEIRQAQWPDAFGGARAVDSFGVDSGYRSHIVYTWVRGKAATFALKGLDGWSKPAIGAPSPVDINFNGQRVRRGAMVWGVGTWPLKGAIYADLRKEGVAAGKDVDPAGYGHFGDWMDEVYFRQITSEYLSNENYRGRVRRVWKVRNGEENHLFDCRVYNYALADYLGVSRMTSDQWATLASRRGVPDEIANPDMFAPEPVKVASVAPVAPKPGPAPARDAERPMVEDDGDGWISNATGWWDD</sequence>
<feature type="chain" id="PRO_5002737198" evidence="2">
    <location>
        <begin position="34"/>
        <end position="669"/>
    </location>
</feature>
<accession>A9D4R2</accession>
<dbReference type="InterPro" id="IPR051220">
    <property type="entry name" value="TFA_Chaperone"/>
</dbReference>
<evidence type="ECO:0000259" key="3">
    <source>
        <dbReference type="Pfam" id="PF05876"/>
    </source>
</evidence>
<organism evidence="5 6">
    <name type="scientific">Hoeflea phototrophica (strain DSM 17068 / NCIMB 14078 / DFL-43)</name>
    <dbReference type="NCBI Taxonomy" id="411684"/>
    <lineage>
        <taxon>Bacteria</taxon>
        <taxon>Pseudomonadati</taxon>
        <taxon>Pseudomonadota</taxon>
        <taxon>Alphaproteobacteria</taxon>
        <taxon>Hyphomicrobiales</taxon>
        <taxon>Rhizobiaceae</taxon>
        <taxon>Hoeflea</taxon>
    </lineage>
</organism>
<dbReference type="GO" id="GO:0016887">
    <property type="term" value="F:ATP hydrolysis activity"/>
    <property type="evidence" value="ECO:0007669"/>
    <property type="project" value="InterPro"/>
</dbReference>
<proteinExistence type="predicted"/>
<dbReference type="EMBL" id="ABIA03000002">
    <property type="protein sequence ID" value="EDQ33940.1"/>
    <property type="molecule type" value="Genomic_DNA"/>
</dbReference>
<feature type="region of interest" description="Disordered" evidence="1">
    <location>
        <begin position="633"/>
        <end position="669"/>
    </location>
</feature>
<dbReference type="PANTHER" id="PTHR34413:SF2">
    <property type="entry name" value="PROPHAGE TAIL FIBER ASSEMBLY PROTEIN HOMOLOG TFAE-RELATED"/>
    <property type="match status" value="1"/>
</dbReference>
<dbReference type="Pfam" id="PF05876">
    <property type="entry name" value="GpA_ATPase"/>
    <property type="match status" value="1"/>
</dbReference>
<protein>
    <submittedName>
        <fullName evidence="5">Bacteriophage tail assembly protein</fullName>
    </submittedName>
</protein>
<dbReference type="Proteomes" id="UP000004291">
    <property type="component" value="Chromosome"/>
</dbReference>
<evidence type="ECO:0000256" key="2">
    <source>
        <dbReference type="SAM" id="SignalP"/>
    </source>
</evidence>
<dbReference type="STRING" id="411684.HPDFL43_05785"/>
<feature type="domain" description="Phage terminase large subunit GpA ATPase" evidence="3">
    <location>
        <begin position="49"/>
        <end position="294"/>
    </location>
</feature>
<feature type="signal peptide" evidence="2">
    <location>
        <begin position="1"/>
        <end position="33"/>
    </location>
</feature>